<dbReference type="EMBL" id="AFXP01000010">
    <property type="protein sequence ID" value="EHG16038.1"/>
    <property type="molecule type" value="Genomic_DNA"/>
</dbReference>
<dbReference type="STRING" id="857291.HMPREF9138_01200"/>
<dbReference type="AlphaFoldDB" id="G6AGK4"/>
<reference evidence="1 2" key="1">
    <citation type="submission" date="2011-10" db="EMBL/GenBank/DDBJ databases">
        <title>The Genome Sequence of Prevotella histicola F0411.</title>
        <authorList>
            <consortium name="The Broad Institute Genome Sequencing Platform"/>
            <person name="Earl A."/>
            <person name="Ward D."/>
            <person name="Feldgarden M."/>
            <person name="Gevers D."/>
            <person name="Izard J."/>
            <person name="Ganesan A."/>
            <person name="Blanton J.M."/>
            <person name="Baranova O.V."/>
            <person name="Tanner A.C."/>
            <person name="Mathney J.M.J."/>
            <person name="Dewhirst F.E."/>
            <person name="Young S.K."/>
            <person name="Zeng Q."/>
            <person name="Gargeya S."/>
            <person name="Fitzgerald M."/>
            <person name="Haas B."/>
            <person name="Abouelleil A."/>
            <person name="Alvarado L."/>
            <person name="Arachchi H.M."/>
            <person name="Berlin A."/>
            <person name="Brown A."/>
            <person name="Chapman S.B."/>
            <person name="Chen Z."/>
            <person name="Dunbar C."/>
            <person name="Freedman E."/>
            <person name="Gearin G."/>
            <person name="Gellesch M."/>
            <person name="Goldberg J."/>
            <person name="Griggs A."/>
            <person name="Gujja S."/>
            <person name="Heiman D."/>
            <person name="Howarth C."/>
            <person name="Larson L."/>
            <person name="Lui A."/>
            <person name="MacDonald P.J.P."/>
            <person name="Montmayeur A."/>
            <person name="Murphy C."/>
            <person name="Neiman D."/>
            <person name="Pearson M."/>
            <person name="Priest M."/>
            <person name="Roberts A."/>
            <person name="Saif S."/>
            <person name="Shea T."/>
            <person name="Shenoy N."/>
            <person name="Sisk P."/>
            <person name="Stolte C."/>
            <person name="Sykes S."/>
            <person name="Wortman J."/>
            <person name="Nusbaum C."/>
            <person name="Birren B."/>
        </authorList>
    </citation>
    <scope>NUCLEOTIDE SEQUENCE [LARGE SCALE GENOMIC DNA]</scope>
    <source>
        <strain evidence="1 2">F0411</strain>
    </source>
</reference>
<evidence type="ECO:0000313" key="1">
    <source>
        <dbReference type="EMBL" id="EHG16038.1"/>
    </source>
</evidence>
<dbReference type="Proteomes" id="UP000004597">
    <property type="component" value="Unassembled WGS sequence"/>
</dbReference>
<dbReference type="HOGENOM" id="CLU_2864077_0_0_10"/>
<gene>
    <name evidence="1" type="ORF">HMPREF9138_01200</name>
</gene>
<accession>G6AGK4</accession>
<sequence length="64" mass="7431">MTVGLPVICLSEEVKRPLLLHYFIYHKTIGALLQRKRASFTLHSVSYWLSDGYKVENNQFSCNN</sequence>
<proteinExistence type="predicted"/>
<organism evidence="1 2">
    <name type="scientific">Prevotella histicola F0411</name>
    <dbReference type="NCBI Taxonomy" id="857291"/>
    <lineage>
        <taxon>Bacteria</taxon>
        <taxon>Pseudomonadati</taxon>
        <taxon>Bacteroidota</taxon>
        <taxon>Bacteroidia</taxon>
        <taxon>Bacteroidales</taxon>
        <taxon>Prevotellaceae</taxon>
        <taxon>Prevotella</taxon>
    </lineage>
</organism>
<protein>
    <submittedName>
        <fullName evidence="1">Uncharacterized protein</fullName>
    </submittedName>
</protein>
<comment type="caution">
    <text evidence="1">The sequence shown here is derived from an EMBL/GenBank/DDBJ whole genome shotgun (WGS) entry which is preliminary data.</text>
</comment>
<keyword evidence="2" id="KW-1185">Reference proteome</keyword>
<name>G6AGK4_9BACT</name>
<evidence type="ECO:0000313" key="2">
    <source>
        <dbReference type="Proteomes" id="UP000004597"/>
    </source>
</evidence>